<dbReference type="AlphaFoldDB" id="A0ABD2ZPE0"/>
<dbReference type="Proteomes" id="UP001630127">
    <property type="component" value="Unassembled WGS sequence"/>
</dbReference>
<evidence type="ECO:0000313" key="2">
    <source>
        <dbReference type="Proteomes" id="UP001630127"/>
    </source>
</evidence>
<keyword evidence="2" id="KW-1185">Reference proteome</keyword>
<accession>A0ABD2ZPE0</accession>
<evidence type="ECO:0000313" key="1">
    <source>
        <dbReference type="EMBL" id="KAL3520736.1"/>
    </source>
</evidence>
<dbReference type="EMBL" id="JBJUIK010000008">
    <property type="protein sequence ID" value="KAL3520736.1"/>
    <property type="molecule type" value="Genomic_DNA"/>
</dbReference>
<protein>
    <submittedName>
        <fullName evidence="1">Uncharacterized protein</fullName>
    </submittedName>
</protein>
<comment type="caution">
    <text evidence="1">The sequence shown here is derived from an EMBL/GenBank/DDBJ whole genome shotgun (WGS) entry which is preliminary data.</text>
</comment>
<proteinExistence type="predicted"/>
<sequence length="549" mass="61820">MECRGLTWKGIMFFYSNPIFCQYEFTRRLSSLCNSQRNGHPNEFYVDGAQDAEKKSTVVEYYEKIEEGRDVRLAVEPELDEGYFIEKFNLGLGWKIKLKLGGFKRPSQILFEAFLSTKFEEATMEKLNAEEDKTMGFITNIFDDKGDLKGSIGHGSVPIVIFECEGIVDVNKYEGKLYHGINALSTINFSYSKDNQNVGCEEIGSGLKCLKDRVEKYGGGTKIYFDHSYDGQNQSNMIKESQSNDNVTVREDLALHKMPESSKLTIIWNGFILTTREEDIEKLLRGSSSTTIEIVVGNFRWKSGKQNVTINEVGNIEIKRVLDFDSRKNLKGEEDSDVPVRSFATNACMGIIFEEDNITDQDTSKMMGNHSQSKAEESVKALSSLMSQLVEIIFDRVSYFDYMNVQQIVCAKRHSLVLDEDCLGHQIPGVFSREHGQLSTTSGRVMPPSLSQTTVGIDNVKFSVSVQMEFIEQLYALKDSCTHGPVVFSQLVFLPVASEKVFSGQVVQVPFIVAAIDLDSMELALEESKSKENFKSLLDLIQIAEINGE</sequence>
<name>A0ABD2ZPE0_9GENT</name>
<organism evidence="1 2">
    <name type="scientific">Cinchona calisaya</name>
    <dbReference type="NCBI Taxonomy" id="153742"/>
    <lineage>
        <taxon>Eukaryota</taxon>
        <taxon>Viridiplantae</taxon>
        <taxon>Streptophyta</taxon>
        <taxon>Embryophyta</taxon>
        <taxon>Tracheophyta</taxon>
        <taxon>Spermatophyta</taxon>
        <taxon>Magnoliopsida</taxon>
        <taxon>eudicotyledons</taxon>
        <taxon>Gunneridae</taxon>
        <taxon>Pentapetalae</taxon>
        <taxon>asterids</taxon>
        <taxon>lamiids</taxon>
        <taxon>Gentianales</taxon>
        <taxon>Rubiaceae</taxon>
        <taxon>Cinchonoideae</taxon>
        <taxon>Cinchoneae</taxon>
        <taxon>Cinchona</taxon>
    </lineage>
</organism>
<reference evidence="1 2" key="1">
    <citation type="submission" date="2024-11" db="EMBL/GenBank/DDBJ databases">
        <title>A near-complete genome assembly of Cinchona calisaya.</title>
        <authorList>
            <person name="Lian D.C."/>
            <person name="Zhao X.W."/>
            <person name="Wei L."/>
        </authorList>
    </citation>
    <scope>NUCLEOTIDE SEQUENCE [LARGE SCALE GENOMIC DNA]</scope>
    <source>
        <tissue evidence="1">Nenye</tissue>
    </source>
</reference>
<gene>
    <name evidence="1" type="ORF">ACH5RR_018885</name>
</gene>